<reference evidence="3 4" key="1">
    <citation type="submission" date="2017-10" db="EMBL/GenBank/DDBJ databases">
        <title>Comparative genomics in systemic dimorphic fungi from Ajellomycetaceae.</title>
        <authorList>
            <person name="Munoz J.F."/>
            <person name="Mcewen J.G."/>
            <person name="Clay O.K."/>
            <person name="Cuomo C.A."/>
        </authorList>
    </citation>
    <scope>NUCLEOTIDE SEQUENCE [LARGE SCALE GENOMIC DNA]</scope>
    <source>
        <strain evidence="3 4">UAMH7299</strain>
    </source>
</reference>
<accession>A0A2B7Z224</accession>
<dbReference type="PANTHER" id="PTHR28242:SF52">
    <property type="entry name" value="PHOSPHORELAY INTERMEDIATE PROTEIN YPD1"/>
    <property type="match status" value="1"/>
</dbReference>
<keyword evidence="1" id="KW-0597">Phosphoprotein</keyword>
<dbReference type="AlphaFoldDB" id="A0A2B7Z224"/>
<dbReference type="GO" id="GO:0005737">
    <property type="term" value="C:cytoplasm"/>
    <property type="evidence" value="ECO:0007669"/>
    <property type="project" value="TreeGrafter"/>
</dbReference>
<organism evidence="3 4">
    <name type="scientific">Polytolypa hystricis (strain UAMH7299)</name>
    <dbReference type="NCBI Taxonomy" id="1447883"/>
    <lineage>
        <taxon>Eukaryota</taxon>
        <taxon>Fungi</taxon>
        <taxon>Dikarya</taxon>
        <taxon>Ascomycota</taxon>
        <taxon>Pezizomycotina</taxon>
        <taxon>Eurotiomycetes</taxon>
        <taxon>Eurotiomycetidae</taxon>
        <taxon>Onygenales</taxon>
        <taxon>Onygenales incertae sedis</taxon>
        <taxon>Polytolypa</taxon>
    </lineage>
</organism>
<dbReference type="SMART" id="SM00073">
    <property type="entry name" value="HPT"/>
    <property type="match status" value="1"/>
</dbReference>
<dbReference type="FunFam" id="1.20.120.160:FF:000007">
    <property type="entry name" value="Multistep phosphorelay regulator 1"/>
    <property type="match status" value="1"/>
</dbReference>
<dbReference type="Proteomes" id="UP000224634">
    <property type="component" value="Unassembled WGS sequence"/>
</dbReference>
<name>A0A2B7Z224_POLH7</name>
<dbReference type="PANTHER" id="PTHR28242">
    <property type="entry name" value="PHOSPHORELAY INTERMEDIATE PROTEIN YPD1"/>
    <property type="match status" value="1"/>
</dbReference>
<dbReference type="STRING" id="1447883.A0A2B7Z224"/>
<sequence length="153" mass="17113">MAPSATPKFDKPDDHNPNLPALDIIDHTTFEQILEMDDDGDRDFSKSIVYGFFEQAETTFVKMETAITEHDLDELSNLGHFLKGSSATLGITHVKDGCEKIQNFGAKKDESGTVDEPSESKALENIAKTLKEVKKDYDDAAKELKHFYGDEKK</sequence>
<feature type="domain" description="HPt" evidence="2">
    <location>
        <begin position="41"/>
        <end position="140"/>
    </location>
</feature>
<evidence type="ECO:0000259" key="2">
    <source>
        <dbReference type="PROSITE" id="PS50894"/>
    </source>
</evidence>
<dbReference type="InterPro" id="IPR008207">
    <property type="entry name" value="Sig_transdc_His_kin_Hpt_dom"/>
</dbReference>
<dbReference type="GO" id="GO:0005634">
    <property type="term" value="C:nucleus"/>
    <property type="evidence" value="ECO:0007669"/>
    <property type="project" value="TreeGrafter"/>
</dbReference>
<keyword evidence="4" id="KW-1185">Reference proteome</keyword>
<dbReference type="GO" id="GO:0043424">
    <property type="term" value="F:protein histidine kinase binding"/>
    <property type="evidence" value="ECO:0007669"/>
    <property type="project" value="InterPro"/>
</dbReference>
<dbReference type="InterPro" id="IPR045871">
    <property type="entry name" value="AHP1-5/YPD1"/>
</dbReference>
<protein>
    <recommendedName>
        <fullName evidence="2">HPt domain-containing protein</fullName>
    </recommendedName>
</protein>
<evidence type="ECO:0000313" key="4">
    <source>
        <dbReference type="Proteomes" id="UP000224634"/>
    </source>
</evidence>
<evidence type="ECO:0000256" key="1">
    <source>
        <dbReference type="PROSITE-ProRule" id="PRU00110"/>
    </source>
</evidence>
<dbReference type="EMBL" id="PDNA01000008">
    <property type="protein sequence ID" value="PGH27289.1"/>
    <property type="molecule type" value="Genomic_DNA"/>
</dbReference>
<comment type="caution">
    <text evidence="3">The sequence shown here is derived from an EMBL/GenBank/DDBJ whole genome shotgun (WGS) entry which is preliminary data.</text>
</comment>
<dbReference type="GO" id="GO:0009927">
    <property type="term" value="F:histidine phosphotransfer kinase activity"/>
    <property type="evidence" value="ECO:0007669"/>
    <property type="project" value="InterPro"/>
</dbReference>
<dbReference type="SUPFAM" id="SSF47226">
    <property type="entry name" value="Histidine-containing phosphotransfer domain, HPT domain"/>
    <property type="match status" value="1"/>
</dbReference>
<gene>
    <name evidence="3" type="ORF">AJ80_00999</name>
</gene>
<dbReference type="OrthoDB" id="1673781at2759"/>
<dbReference type="Gene3D" id="1.20.120.160">
    <property type="entry name" value="HPT domain"/>
    <property type="match status" value="1"/>
</dbReference>
<dbReference type="Pfam" id="PF01627">
    <property type="entry name" value="Hpt"/>
    <property type="match status" value="1"/>
</dbReference>
<evidence type="ECO:0000313" key="3">
    <source>
        <dbReference type="EMBL" id="PGH27289.1"/>
    </source>
</evidence>
<dbReference type="InterPro" id="IPR036641">
    <property type="entry name" value="HPT_dom_sf"/>
</dbReference>
<proteinExistence type="predicted"/>
<dbReference type="CDD" id="cd00088">
    <property type="entry name" value="HPT"/>
    <property type="match status" value="1"/>
</dbReference>
<dbReference type="PROSITE" id="PS50894">
    <property type="entry name" value="HPT"/>
    <property type="match status" value="1"/>
</dbReference>
<feature type="modified residue" description="Phosphohistidine" evidence="1">
    <location>
        <position position="80"/>
    </location>
</feature>
<dbReference type="GO" id="GO:0000160">
    <property type="term" value="P:phosphorelay signal transduction system"/>
    <property type="evidence" value="ECO:0007669"/>
    <property type="project" value="InterPro"/>
</dbReference>